<dbReference type="KEGG" id="rpon:G3256_08740"/>
<protein>
    <submittedName>
        <fullName evidence="2">Invasion associated locus B family protein</fullName>
    </submittedName>
</protein>
<proteinExistence type="predicted"/>
<feature type="compositionally biased region" description="Low complexity" evidence="1">
    <location>
        <begin position="28"/>
        <end position="38"/>
    </location>
</feature>
<dbReference type="Proteomes" id="UP000503308">
    <property type="component" value="Chromosome"/>
</dbReference>
<dbReference type="EMBL" id="CP048788">
    <property type="protein sequence ID" value="QJF53166.1"/>
    <property type="molecule type" value="Genomic_DNA"/>
</dbReference>
<dbReference type="InterPro" id="IPR038696">
    <property type="entry name" value="IalB_sf"/>
</dbReference>
<organism evidence="2 3">
    <name type="scientific">Roseobacter ponti</name>
    <dbReference type="NCBI Taxonomy" id="1891787"/>
    <lineage>
        <taxon>Bacteria</taxon>
        <taxon>Pseudomonadati</taxon>
        <taxon>Pseudomonadota</taxon>
        <taxon>Alphaproteobacteria</taxon>
        <taxon>Rhodobacterales</taxon>
        <taxon>Roseobacteraceae</taxon>
        <taxon>Roseobacter</taxon>
    </lineage>
</organism>
<evidence type="ECO:0000256" key="1">
    <source>
        <dbReference type="SAM" id="MobiDB-lite"/>
    </source>
</evidence>
<evidence type="ECO:0000313" key="2">
    <source>
        <dbReference type="EMBL" id="QJF53166.1"/>
    </source>
</evidence>
<sequence length="203" mass="21346">MISAALTGGTAHAQTTTTESTETETGTEAETGTGTAGANSDLSLGEVETGPQTGEAYVTETIGPWSIRCVKTDTDEDPCQMVQLLEDAQGSPIAEFSLFRLADGGQAEAGATVIVPLETALQQQLSIRVDEQQGKRYPYAFCNPVGCYARIGLTADDVATYKRGNEAVLSIIPVAAQDQRVDVTLSLEGFTASYDKVSSVTPE</sequence>
<evidence type="ECO:0000313" key="3">
    <source>
        <dbReference type="Proteomes" id="UP000503308"/>
    </source>
</evidence>
<feature type="compositionally biased region" description="Low complexity" evidence="1">
    <location>
        <begin position="1"/>
        <end position="20"/>
    </location>
</feature>
<dbReference type="Gene3D" id="2.60.40.1880">
    <property type="entry name" value="Invasion associated locus B (IalB) protein"/>
    <property type="match status" value="1"/>
</dbReference>
<dbReference type="AlphaFoldDB" id="A0A858T1M8"/>
<feature type="region of interest" description="Disordered" evidence="1">
    <location>
        <begin position="1"/>
        <end position="51"/>
    </location>
</feature>
<accession>A0A858T1M8</accession>
<name>A0A858T1M8_9RHOB</name>
<gene>
    <name evidence="2" type="ORF">G3256_08740</name>
</gene>
<reference evidence="2 3" key="1">
    <citation type="submission" date="2020-02" db="EMBL/GenBank/DDBJ databases">
        <title>Genome sequence of Roseobacter ponti.</title>
        <authorList>
            <person name="Hollensteiner J."/>
            <person name="Schneider D."/>
            <person name="Poehlein A."/>
            <person name="Daniel R."/>
        </authorList>
    </citation>
    <scope>NUCLEOTIDE SEQUENCE [LARGE SCALE GENOMIC DNA]</scope>
    <source>
        <strain evidence="2 3">DSM 106830</strain>
    </source>
</reference>
<keyword evidence="3" id="KW-1185">Reference proteome</keyword>
<dbReference type="InterPro" id="IPR010642">
    <property type="entry name" value="Invasion_prot_B"/>
</dbReference>
<dbReference type="Pfam" id="PF06776">
    <property type="entry name" value="IalB"/>
    <property type="match status" value="1"/>
</dbReference>